<protein>
    <submittedName>
        <fullName evidence="1">Uncharacterized protein</fullName>
    </submittedName>
</protein>
<organism evidence="1 2">
    <name type="scientific">Schizothecium vesticola</name>
    <dbReference type="NCBI Taxonomy" id="314040"/>
    <lineage>
        <taxon>Eukaryota</taxon>
        <taxon>Fungi</taxon>
        <taxon>Dikarya</taxon>
        <taxon>Ascomycota</taxon>
        <taxon>Pezizomycotina</taxon>
        <taxon>Sordariomycetes</taxon>
        <taxon>Sordariomycetidae</taxon>
        <taxon>Sordariales</taxon>
        <taxon>Schizotheciaceae</taxon>
        <taxon>Schizothecium</taxon>
    </lineage>
</organism>
<evidence type="ECO:0000313" key="1">
    <source>
        <dbReference type="EMBL" id="KAK0750928.1"/>
    </source>
</evidence>
<comment type="caution">
    <text evidence="1">The sequence shown here is derived from an EMBL/GenBank/DDBJ whole genome shotgun (WGS) entry which is preliminary data.</text>
</comment>
<gene>
    <name evidence="1" type="ORF">B0T18DRAFT_401372</name>
</gene>
<sequence>MTIVSVGVAASGPWWVASSVLKWSLAIELAVGGGGRAISGGAAPRGDLGARIWAELERRRGVTPLLAECSELRDAFLSKVGVAERDGVPLAAEPWRGLRIELPGRGVLGDRGGVGLREVEVDGLGERAGRAGDEVERESWWRDCARSRSAVLPTAEGYWAIGVPSLFGGDDVLRCWKDMAGGVSTVVASCRVFVWGHWAKGETTKPVTACLVQSMQESKEQRI</sequence>
<name>A0AA40K9G4_9PEZI</name>
<dbReference type="AlphaFoldDB" id="A0AA40K9G4"/>
<dbReference type="EMBL" id="JAUKUD010000002">
    <property type="protein sequence ID" value="KAK0750928.1"/>
    <property type="molecule type" value="Genomic_DNA"/>
</dbReference>
<evidence type="ECO:0000313" key="2">
    <source>
        <dbReference type="Proteomes" id="UP001172155"/>
    </source>
</evidence>
<reference evidence="1" key="1">
    <citation type="submission" date="2023-06" db="EMBL/GenBank/DDBJ databases">
        <title>Genome-scale phylogeny and comparative genomics of the fungal order Sordariales.</title>
        <authorList>
            <consortium name="Lawrence Berkeley National Laboratory"/>
            <person name="Hensen N."/>
            <person name="Bonometti L."/>
            <person name="Westerberg I."/>
            <person name="Brannstrom I.O."/>
            <person name="Guillou S."/>
            <person name="Cros-Aarteil S."/>
            <person name="Calhoun S."/>
            <person name="Haridas S."/>
            <person name="Kuo A."/>
            <person name="Mondo S."/>
            <person name="Pangilinan J."/>
            <person name="Riley R."/>
            <person name="LaButti K."/>
            <person name="Andreopoulos B."/>
            <person name="Lipzen A."/>
            <person name="Chen C."/>
            <person name="Yanf M."/>
            <person name="Daum C."/>
            <person name="Ng V."/>
            <person name="Clum A."/>
            <person name="Steindorff A."/>
            <person name="Ohm R."/>
            <person name="Martin F."/>
            <person name="Silar P."/>
            <person name="Natvig D."/>
            <person name="Lalanne C."/>
            <person name="Gautier V."/>
            <person name="Ament-velasquez S.L."/>
            <person name="Kruys A."/>
            <person name="Hutchinson M.I."/>
            <person name="Powell A.J."/>
            <person name="Barry K."/>
            <person name="Miller A.N."/>
            <person name="Grigoriev I.V."/>
            <person name="Debuchy R."/>
            <person name="Gladieux P."/>
            <person name="Thoren M.H."/>
            <person name="Johannesson H."/>
        </authorList>
    </citation>
    <scope>NUCLEOTIDE SEQUENCE</scope>
    <source>
        <strain evidence="1">SMH3187-1</strain>
    </source>
</reference>
<keyword evidence="2" id="KW-1185">Reference proteome</keyword>
<dbReference type="Proteomes" id="UP001172155">
    <property type="component" value="Unassembled WGS sequence"/>
</dbReference>
<proteinExistence type="predicted"/>
<accession>A0AA40K9G4</accession>